<reference evidence="2 3" key="1">
    <citation type="submission" date="2007-01" db="EMBL/GenBank/DDBJ databases">
        <authorList>
            <person name="Haygood M."/>
            <person name="Podell S."/>
            <person name="Anderson C."/>
            <person name="Hopkinson B."/>
            <person name="Roe K."/>
            <person name="Barbeau K."/>
            <person name="Gaasterland T."/>
            <person name="Ferriera S."/>
            <person name="Johnson J."/>
            <person name="Kravitz S."/>
            <person name="Beeson K."/>
            <person name="Sutton G."/>
            <person name="Rogers Y.-H."/>
            <person name="Friedman R."/>
            <person name="Frazier M."/>
            <person name="Venter J.C."/>
        </authorList>
    </citation>
    <scope>NUCLEOTIDE SEQUENCE [LARGE SCALE GENOMIC DNA]</scope>
    <source>
        <strain evidence="2 3">ATCC 23134</strain>
    </source>
</reference>
<feature type="compositionally biased region" description="Basic residues" evidence="1">
    <location>
        <begin position="132"/>
        <end position="143"/>
    </location>
</feature>
<evidence type="ECO:0000256" key="1">
    <source>
        <dbReference type="SAM" id="MobiDB-lite"/>
    </source>
</evidence>
<accession>A1ZLG3</accession>
<evidence type="ECO:0000313" key="2">
    <source>
        <dbReference type="EMBL" id="EAY28717.1"/>
    </source>
</evidence>
<proteinExistence type="predicted"/>
<name>A1ZLG3_MICM2</name>
<protein>
    <submittedName>
        <fullName evidence="2">Uncharacterized protein</fullName>
    </submittedName>
</protein>
<organism evidence="2 3">
    <name type="scientific">Microscilla marina ATCC 23134</name>
    <dbReference type="NCBI Taxonomy" id="313606"/>
    <lineage>
        <taxon>Bacteria</taxon>
        <taxon>Pseudomonadati</taxon>
        <taxon>Bacteroidota</taxon>
        <taxon>Cytophagia</taxon>
        <taxon>Cytophagales</taxon>
        <taxon>Microscillaceae</taxon>
        <taxon>Microscilla</taxon>
    </lineage>
</organism>
<feature type="compositionally biased region" description="Basic residues" evidence="1">
    <location>
        <begin position="84"/>
        <end position="95"/>
    </location>
</feature>
<feature type="region of interest" description="Disordered" evidence="1">
    <location>
        <begin position="44"/>
        <end position="143"/>
    </location>
</feature>
<evidence type="ECO:0000313" key="3">
    <source>
        <dbReference type="Proteomes" id="UP000004095"/>
    </source>
</evidence>
<sequence>MKRTIIKTLTLLSFVSLMGSFIAYRAGWFGNSASAIQLSPNGSALKTKKAKAQKKLKGQKGVTKIDTPRKKNSPRIIPSSKSGKIFRPKKNKKRPVLPSSKSGVVFKPKKKKKLPIMPSSKSGVIFTPKKDTSKKKKATQKKK</sequence>
<dbReference type="Proteomes" id="UP000004095">
    <property type="component" value="Unassembled WGS sequence"/>
</dbReference>
<feature type="compositionally biased region" description="Basic residues" evidence="1">
    <location>
        <begin position="46"/>
        <end position="58"/>
    </location>
</feature>
<comment type="caution">
    <text evidence="2">The sequence shown here is derived from an EMBL/GenBank/DDBJ whole genome shotgun (WGS) entry which is preliminary data.</text>
</comment>
<dbReference type="AlphaFoldDB" id="A1ZLG3"/>
<dbReference type="RefSeq" id="WP_002697450.1">
    <property type="nucleotide sequence ID" value="NZ_AAWS01000014.1"/>
</dbReference>
<dbReference type="EMBL" id="AAWS01000014">
    <property type="protein sequence ID" value="EAY28717.1"/>
    <property type="molecule type" value="Genomic_DNA"/>
</dbReference>
<gene>
    <name evidence="2" type="ORF">M23134_07815</name>
</gene>
<keyword evidence="3" id="KW-1185">Reference proteome</keyword>